<proteinExistence type="predicted"/>
<keyword evidence="1" id="KW-0808">Transferase</keyword>
<dbReference type="AlphaFoldDB" id="A0A2J1E0J3"/>
<comment type="caution">
    <text evidence="1">The sequence shown here is derived from an EMBL/GenBank/DDBJ whole genome shotgun (WGS) entry which is preliminary data.</text>
</comment>
<sequence length="51" mass="6020">MNRMKLSLFIPKTEIEVYLERLAYEINRDFKDRPLVVIGVLKGSFVFMADL</sequence>
<dbReference type="Gene3D" id="3.40.50.2020">
    <property type="match status" value="1"/>
</dbReference>
<reference evidence="1 2" key="1">
    <citation type="journal article" date="2017" name="FEMS Microbiol. Ecol.">
        <title>Reconstructed genomes of novel Dehalococcoides mccartyi strains from 1,2,3,4-tetrachlorodibenzo-p-dioxin-dechlorinating enrichment cultures reveal divergent reductive dehalogenase gene profiles.</title>
        <authorList>
            <person name="Dam H.T."/>
            <person name="Vollmers J."/>
            <person name="Kaster A.K."/>
            <person name="Haggblom M.M."/>
        </authorList>
    </citation>
    <scope>NUCLEOTIDE SEQUENCE [LARGE SCALE GENOMIC DNA]</scope>
    <source>
        <strain evidence="1 2">H1-3-2.001</strain>
    </source>
</reference>
<organism evidence="1 2">
    <name type="scientific">Dehalococcoides mccartyi</name>
    <dbReference type="NCBI Taxonomy" id="61435"/>
    <lineage>
        <taxon>Bacteria</taxon>
        <taxon>Bacillati</taxon>
        <taxon>Chloroflexota</taxon>
        <taxon>Dehalococcoidia</taxon>
        <taxon>Dehalococcoidales</taxon>
        <taxon>Dehalococcoidaceae</taxon>
        <taxon>Dehalococcoides</taxon>
    </lineage>
</organism>
<protein>
    <submittedName>
        <fullName evidence="1">Hypoxanthine phosphoribosyltransferase</fullName>
        <ecNumber evidence="1">2.4.2.8</ecNumber>
    </submittedName>
</protein>
<dbReference type="SUPFAM" id="SSF53271">
    <property type="entry name" value="PRTase-like"/>
    <property type="match status" value="1"/>
</dbReference>
<gene>
    <name evidence="1" type="ORF">CVH13_00112</name>
</gene>
<dbReference type="InterPro" id="IPR029057">
    <property type="entry name" value="PRTase-like"/>
</dbReference>
<accession>A0A2J1E0J3</accession>
<feature type="non-terminal residue" evidence="1">
    <location>
        <position position="51"/>
    </location>
</feature>
<dbReference type="GO" id="GO:0016757">
    <property type="term" value="F:glycosyltransferase activity"/>
    <property type="evidence" value="ECO:0007669"/>
    <property type="project" value="UniProtKB-KW"/>
</dbReference>
<evidence type="ECO:0000313" key="2">
    <source>
        <dbReference type="Proteomes" id="UP000233649"/>
    </source>
</evidence>
<keyword evidence="1" id="KW-0328">Glycosyltransferase</keyword>
<dbReference type="EC" id="2.4.2.8" evidence="1"/>
<dbReference type="Proteomes" id="UP000233649">
    <property type="component" value="Unassembled WGS sequence"/>
</dbReference>
<name>A0A2J1E0J3_9CHLR</name>
<dbReference type="EMBL" id="PHFD01000037">
    <property type="protein sequence ID" value="PKH47960.1"/>
    <property type="molecule type" value="Genomic_DNA"/>
</dbReference>
<evidence type="ECO:0000313" key="1">
    <source>
        <dbReference type="EMBL" id="PKH47960.1"/>
    </source>
</evidence>